<keyword evidence="3" id="KW-1185">Reference proteome</keyword>
<dbReference type="Gene3D" id="3.30.70.270">
    <property type="match status" value="1"/>
</dbReference>
<reference evidence="2 3" key="1">
    <citation type="journal article" date="2022" name="Nat. Genet.">
        <title>Improved pea reference genome and pan-genome highlight genomic features and evolutionary characteristics.</title>
        <authorList>
            <person name="Yang T."/>
            <person name="Liu R."/>
            <person name="Luo Y."/>
            <person name="Hu S."/>
            <person name="Wang D."/>
            <person name="Wang C."/>
            <person name="Pandey M.K."/>
            <person name="Ge S."/>
            <person name="Xu Q."/>
            <person name="Li N."/>
            <person name="Li G."/>
            <person name="Huang Y."/>
            <person name="Saxena R.K."/>
            <person name="Ji Y."/>
            <person name="Li M."/>
            <person name="Yan X."/>
            <person name="He Y."/>
            <person name="Liu Y."/>
            <person name="Wang X."/>
            <person name="Xiang C."/>
            <person name="Varshney R.K."/>
            <person name="Ding H."/>
            <person name="Gao S."/>
            <person name="Zong X."/>
        </authorList>
    </citation>
    <scope>NUCLEOTIDE SEQUENCE [LARGE SCALE GENOMIC DNA]</scope>
    <source>
        <strain evidence="2 3">cv. Zhongwan 6</strain>
    </source>
</reference>
<feature type="compositionally biased region" description="Low complexity" evidence="1">
    <location>
        <begin position="108"/>
        <end position="121"/>
    </location>
</feature>
<feature type="compositionally biased region" description="Basic and acidic residues" evidence="1">
    <location>
        <begin position="510"/>
        <end position="520"/>
    </location>
</feature>
<feature type="compositionally biased region" description="Basic and acidic residues" evidence="1">
    <location>
        <begin position="67"/>
        <end position="95"/>
    </location>
</feature>
<organism evidence="2 3">
    <name type="scientific">Pisum sativum</name>
    <name type="common">Garden pea</name>
    <name type="synonym">Lathyrus oleraceus</name>
    <dbReference type="NCBI Taxonomy" id="3888"/>
    <lineage>
        <taxon>Eukaryota</taxon>
        <taxon>Viridiplantae</taxon>
        <taxon>Streptophyta</taxon>
        <taxon>Embryophyta</taxon>
        <taxon>Tracheophyta</taxon>
        <taxon>Spermatophyta</taxon>
        <taxon>Magnoliopsida</taxon>
        <taxon>eudicotyledons</taxon>
        <taxon>Gunneridae</taxon>
        <taxon>Pentapetalae</taxon>
        <taxon>rosids</taxon>
        <taxon>fabids</taxon>
        <taxon>Fabales</taxon>
        <taxon>Fabaceae</taxon>
        <taxon>Papilionoideae</taxon>
        <taxon>50 kb inversion clade</taxon>
        <taxon>NPAAA clade</taxon>
        <taxon>Hologalegina</taxon>
        <taxon>IRL clade</taxon>
        <taxon>Fabeae</taxon>
        <taxon>Lathyrus</taxon>
    </lineage>
</organism>
<proteinExistence type="predicted"/>
<dbReference type="Proteomes" id="UP001058974">
    <property type="component" value="Chromosome 7"/>
</dbReference>
<dbReference type="InterPro" id="IPR043128">
    <property type="entry name" value="Rev_trsase/Diguanyl_cyclase"/>
</dbReference>
<gene>
    <name evidence="2" type="ORF">KIW84_073685</name>
</gene>
<evidence type="ECO:0000256" key="1">
    <source>
        <dbReference type="SAM" id="MobiDB-lite"/>
    </source>
</evidence>
<evidence type="ECO:0000313" key="3">
    <source>
        <dbReference type="Proteomes" id="UP001058974"/>
    </source>
</evidence>
<dbReference type="Gramene" id="Psat07G0368500-T1">
    <property type="protein sequence ID" value="KAI5387687.1"/>
    <property type="gene ID" value="KIW84_073685"/>
</dbReference>
<protein>
    <submittedName>
        <fullName evidence="2">Uncharacterized protein</fullName>
    </submittedName>
</protein>
<dbReference type="AlphaFoldDB" id="A0A9D4VPW1"/>
<name>A0A9D4VPW1_PEA</name>
<feature type="compositionally biased region" description="Basic and acidic residues" evidence="1">
    <location>
        <begin position="528"/>
        <end position="542"/>
    </location>
</feature>
<dbReference type="PANTHER" id="PTHR32108">
    <property type="entry name" value="DNA-DIRECTED RNA POLYMERASE SUBUNIT ALPHA"/>
    <property type="match status" value="1"/>
</dbReference>
<evidence type="ECO:0000313" key="2">
    <source>
        <dbReference type="EMBL" id="KAI5387687.1"/>
    </source>
</evidence>
<feature type="region of interest" description="Disordered" evidence="1">
    <location>
        <begin position="510"/>
        <end position="542"/>
    </location>
</feature>
<dbReference type="SUPFAM" id="SSF56672">
    <property type="entry name" value="DNA/RNA polymerases"/>
    <property type="match status" value="1"/>
</dbReference>
<sequence length="662" mass="75049">MDPPNADILELKEMMRELFSVVQGIALGQKAMSERLEKIEKWLIVEKVQGKAPSSEVNKPSGTIAKKPSDSGPFKKEVEPVGVPAKKERSKDRYHPYAATVTTPVSNPPAQQQQLPPQQKAPRAKSQVKKKKEDRQFEEPPVTYTLLFKRLRDLGLVQPRILIPIEQQRRPANYDESAKCEFHSGAPGHNIEGCRAFKHIVQDMVDSKAISLAQIMNEDVNPVPRQGPVKVKMVKKNKRGMEVAEENQLKVPMSVVPKSLMQDGAFPVVDVCCATVTTEGCVLMKDTTQKMKEVEMDSEELEIPDQAIETVQVENALVAEKEKKLSISSYKQALEVVKSREAQGWGRIIDIVVKADMFGVGYQPDQESSRPNRRCRPLYPFVSAGMLDPDHACSVSGEIDCDRELELWIRSCIPGNWKDSKSITVTHPEEYNKWIFDLKSDYHPDLIDNNLVTPLYDFDTPIYHAEEEGDEDCDLMGLARLLKQEEKVIQRHEERVKIVLPSTAEVRREMKVEATSEASREQNGSPVERAEKRPAPRKDDKMRMCVDHRDVNRASSRDEFPVLHIDVLVDSTAQFSVFTSMDGFLAKIKWYCRQMIWSKQCSSHQRVPSCYKVEKKAGATDQRAMVTLFHDMTHRESECHVDDMMAKSQAEEGHPVDSGQVV</sequence>
<feature type="region of interest" description="Disordered" evidence="1">
    <location>
        <begin position="50"/>
        <end position="137"/>
    </location>
</feature>
<dbReference type="PANTHER" id="PTHR32108:SF9">
    <property type="entry name" value="REVERSE TRANSCRIPTASE RNASE H-LIKE DOMAIN-CONTAINING PROTEIN"/>
    <property type="match status" value="1"/>
</dbReference>
<comment type="caution">
    <text evidence="2">The sequence shown here is derived from an EMBL/GenBank/DDBJ whole genome shotgun (WGS) entry which is preliminary data.</text>
</comment>
<accession>A0A9D4VPW1</accession>
<dbReference type="EMBL" id="JAMSHJ010000007">
    <property type="protein sequence ID" value="KAI5387687.1"/>
    <property type="molecule type" value="Genomic_DNA"/>
</dbReference>
<dbReference type="InterPro" id="IPR043502">
    <property type="entry name" value="DNA/RNA_pol_sf"/>
</dbReference>